<dbReference type="GO" id="GO:0016740">
    <property type="term" value="F:transferase activity"/>
    <property type="evidence" value="ECO:0007669"/>
    <property type="project" value="UniProtKB-KW"/>
</dbReference>
<dbReference type="PROSITE" id="PS51273">
    <property type="entry name" value="GATASE_TYPE_1"/>
    <property type="match status" value="1"/>
</dbReference>
<evidence type="ECO:0000259" key="1">
    <source>
        <dbReference type="Pfam" id="PF00117"/>
    </source>
</evidence>
<dbReference type="EMBL" id="FQTT01000010">
    <property type="protein sequence ID" value="SHE25164.1"/>
    <property type="molecule type" value="Genomic_DNA"/>
</dbReference>
<name>A0A1M4RYV4_9ACTO</name>
<dbReference type="InterPro" id="IPR044992">
    <property type="entry name" value="ChyE-like"/>
</dbReference>
<dbReference type="Proteomes" id="UP000184291">
    <property type="component" value="Unassembled WGS sequence"/>
</dbReference>
<dbReference type="STRING" id="1892869.ACGLYG10_1379"/>
<organism evidence="2 3">
    <name type="scientific">Actinomyces glycerinitolerans</name>
    <dbReference type="NCBI Taxonomy" id="1892869"/>
    <lineage>
        <taxon>Bacteria</taxon>
        <taxon>Bacillati</taxon>
        <taxon>Actinomycetota</taxon>
        <taxon>Actinomycetes</taxon>
        <taxon>Actinomycetales</taxon>
        <taxon>Actinomycetaceae</taxon>
        <taxon>Actinomyces</taxon>
    </lineage>
</organism>
<dbReference type="Gene3D" id="3.40.50.880">
    <property type="match status" value="1"/>
</dbReference>
<accession>A0A1M4RYV4</accession>
<feature type="domain" description="Glutamine amidotransferase" evidence="1">
    <location>
        <begin position="54"/>
        <end position="202"/>
    </location>
</feature>
<dbReference type="NCBIfam" id="NF005743">
    <property type="entry name" value="PRK07567.1"/>
    <property type="match status" value="1"/>
</dbReference>
<sequence>MAGNSLCSVKPFLMLAARADDEPADAEYEAFLLRTGLDESSLIRHRLEAEPMPEIDLADWSGIIVGGSPFNVSTPQERKSPVQLRVEAELDDLVTRLLDADFPFLGACYGLGLLTRHEGGVVDGTYKEEVSYPQVELTEAGSEDPLLEGVPAAFPAFVAHTDAVTVPPADGVVLAGSASCPVQLLRMRTNLYATQFHPELDGNYLAHRLSFYAGHGYFDDDHLSEVQEDVRRQDVSDSWKVLSNFVARYSR</sequence>
<dbReference type="Pfam" id="PF00117">
    <property type="entry name" value="GATase"/>
    <property type="match status" value="1"/>
</dbReference>
<dbReference type="PANTHER" id="PTHR42695:SF5">
    <property type="entry name" value="GLUTAMINE AMIDOTRANSFERASE YLR126C-RELATED"/>
    <property type="match status" value="1"/>
</dbReference>
<evidence type="ECO:0000313" key="3">
    <source>
        <dbReference type="Proteomes" id="UP000184291"/>
    </source>
</evidence>
<dbReference type="AlphaFoldDB" id="A0A1M4RYV4"/>
<gene>
    <name evidence="2" type="ORF">ACGLYG10_1379</name>
</gene>
<dbReference type="PANTHER" id="PTHR42695">
    <property type="entry name" value="GLUTAMINE AMIDOTRANSFERASE YLR126C-RELATED"/>
    <property type="match status" value="1"/>
</dbReference>
<proteinExistence type="predicted"/>
<dbReference type="InterPro" id="IPR029062">
    <property type="entry name" value="Class_I_gatase-like"/>
</dbReference>
<keyword evidence="2" id="KW-0808">Transferase</keyword>
<dbReference type="GO" id="GO:0005829">
    <property type="term" value="C:cytosol"/>
    <property type="evidence" value="ECO:0007669"/>
    <property type="project" value="TreeGrafter"/>
</dbReference>
<dbReference type="CDD" id="cd01741">
    <property type="entry name" value="GATase1_1"/>
    <property type="match status" value="1"/>
</dbReference>
<keyword evidence="2" id="KW-0315">Glutamine amidotransferase</keyword>
<evidence type="ECO:0000313" key="2">
    <source>
        <dbReference type="EMBL" id="SHE25164.1"/>
    </source>
</evidence>
<dbReference type="InterPro" id="IPR017926">
    <property type="entry name" value="GATASE"/>
</dbReference>
<keyword evidence="3" id="KW-1185">Reference proteome</keyword>
<dbReference type="SUPFAM" id="SSF52317">
    <property type="entry name" value="Class I glutamine amidotransferase-like"/>
    <property type="match status" value="1"/>
</dbReference>
<reference evidence="3" key="1">
    <citation type="submission" date="2016-09" db="EMBL/GenBank/DDBJ databases">
        <authorList>
            <person name="Strepis N."/>
        </authorList>
    </citation>
    <scope>NUCLEOTIDE SEQUENCE [LARGE SCALE GENOMIC DNA]</scope>
</reference>
<protein>
    <submittedName>
        <fullName evidence="2">Glutamine amidotransferase</fullName>
    </submittedName>
</protein>